<keyword evidence="8" id="KW-1015">Disulfide bond</keyword>
<evidence type="ECO:0000313" key="11">
    <source>
        <dbReference type="EMBL" id="KAA0723095.1"/>
    </source>
</evidence>
<accession>A0A5A9PMR9</accession>
<dbReference type="InterPro" id="IPR009079">
    <property type="entry name" value="4_helix_cytokine-like_core"/>
</dbReference>
<dbReference type="InterPro" id="IPR003013">
    <property type="entry name" value="Erythroptn"/>
</dbReference>
<dbReference type="AlphaFoldDB" id="A0A5A9PMR9"/>
<dbReference type="GO" id="GO:0016787">
    <property type="term" value="F:hydrolase activity"/>
    <property type="evidence" value="ECO:0007669"/>
    <property type="project" value="InterPro"/>
</dbReference>
<keyword evidence="4" id="KW-0964">Secreted</keyword>
<keyword evidence="5" id="KW-0372">Hormone</keyword>
<dbReference type="GO" id="GO:0003676">
    <property type="term" value="F:nucleic acid binding"/>
    <property type="evidence" value="ECO:0007669"/>
    <property type="project" value="InterPro"/>
</dbReference>
<dbReference type="Proteomes" id="UP000324632">
    <property type="component" value="Chromosome 3"/>
</dbReference>
<comment type="subcellular location">
    <subcellularLocation>
        <location evidence="1">Secreted</location>
    </subcellularLocation>
</comment>
<dbReference type="GO" id="GO:0005179">
    <property type="term" value="F:hormone activity"/>
    <property type="evidence" value="ECO:0007669"/>
    <property type="project" value="UniProtKB-KW"/>
</dbReference>
<dbReference type="PRINTS" id="PR00272">
    <property type="entry name" value="ERYTHROPTN"/>
</dbReference>
<dbReference type="SMART" id="SM00892">
    <property type="entry name" value="Endonuclease_NS"/>
    <property type="match status" value="1"/>
</dbReference>
<gene>
    <name evidence="11" type="ORF">E1301_Tti005214</name>
</gene>
<dbReference type="SUPFAM" id="SSF47266">
    <property type="entry name" value="4-helical cytokines"/>
    <property type="match status" value="1"/>
</dbReference>
<dbReference type="PANTHER" id="PTHR21472">
    <property type="entry name" value="ENDONUCLEASE DOMAIN-CONTAINING 1 PROTEIN ENDOD1"/>
    <property type="match status" value="1"/>
</dbReference>
<dbReference type="SMART" id="SM00477">
    <property type="entry name" value="NUC"/>
    <property type="match status" value="1"/>
</dbReference>
<sequence length="400" mass="45514">MGTPPRAFLGSSVKKICQQYMDKPRFVSFYDPQKHIPIYSAYIFEKSDGDKRVDVPWMFEPQLATEKGSSNMEPFPQSSLMHKNFEDTQAVLDDYADVIQYERGQLNPDEHQADPMDKAATYTLTNVIPLIREFSFGPWSSQVELIRKRLNNYCHGKAYVITGVTTSGNMIRRDNLDRVAIPEYIWTAYCCTDFDHNAPYSERYKLPVFGAYGLNDRVNNHIVEVPIKNLEKFLKGLFVLLLMVLEGTHPGLSSPLRPICDLRVLDHFTKEAWDAEAAMKACNDDCTIATNLTVPKTRVDFEVWEAMTIREQAQEVQSGLHVLNEAISSLKAYNQTDVIHSHIDSSVSNIASIRQVLRSLSIPEYVPSSSEDEGTEIQKVSSISELFQYSGAFWVFIVRL</sequence>
<dbReference type="Gene3D" id="3.40.570.10">
    <property type="entry name" value="Extracellular Endonuclease, subunit A"/>
    <property type="match status" value="1"/>
</dbReference>
<dbReference type="InterPro" id="IPR044925">
    <property type="entry name" value="His-Me_finger_sf"/>
</dbReference>
<evidence type="ECO:0000313" key="12">
    <source>
        <dbReference type="Proteomes" id="UP000324632"/>
    </source>
</evidence>
<keyword evidence="12" id="KW-1185">Reference proteome</keyword>
<evidence type="ECO:0000256" key="7">
    <source>
        <dbReference type="ARBA" id="ARBA00023057"/>
    </source>
</evidence>
<evidence type="ECO:0000256" key="6">
    <source>
        <dbReference type="ARBA" id="ARBA00022729"/>
    </source>
</evidence>
<dbReference type="InterPro" id="IPR001604">
    <property type="entry name" value="Endo_G_ENPP1-like_dom"/>
</dbReference>
<dbReference type="InterPro" id="IPR044929">
    <property type="entry name" value="DNA/RNA_non-sp_Endonuclease_sf"/>
</dbReference>
<evidence type="ECO:0000256" key="3">
    <source>
        <dbReference type="ARBA" id="ARBA00015421"/>
    </source>
</evidence>
<name>A0A5A9PMR9_9TELE</name>
<protein>
    <recommendedName>
        <fullName evidence="3">Erythropoietin</fullName>
    </recommendedName>
</protein>
<comment type="caution">
    <text evidence="11">The sequence shown here is derived from an EMBL/GenBank/DDBJ whole genome shotgun (WGS) entry which is preliminary data.</text>
</comment>
<reference evidence="11 12" key="1">
    <citation type="journal article" date="2019" name="Mol. Ecol. Resour.">
        <title>Chromosome-level genome assembly of Triplophysa tibetana, a fish adapted to the harsh high-altitude environment of the Tibetan Plateau.</title>
        <authorList>
            <person name="Yang X."/>
            <person name="Liu H."/>
            <person name="Ma Z."/>
            <person name="Zou Y."/>
            <person name="Zou M."/>
            <person name="Mao Y."/>
            <person name="Li X."/>
            <person name="Wang H."/>
            <person name="Chen T."/>
            <person name="Wang W."/>
            <person name="Yang R."/>
        </authorList>
    </citation>
    <scope>NUCLEOTIDE SEQUENCE [LARGE SCALE GENOMIC DNA]</scope>
    <source>
        <strain evidence="11">TTIB1903HZAU</strain>
        <tissue evidence="11">Muscle</tissue>
    </source>
</reference>
<evidence type="ECO:0000256" key="2">
    <source>
        <dbReference type="ARBA" id="ARBA00005782"/>
    </source>
</evidence>
<dbReference type="PANTHER" id="PTHR21472:SF20">
    <property type="entry name" value="ENDONUCLEASE DOMAIN-CONTAINING 1 PROTEIN-LIKE"/>
    <property type="match status" value="1"/>
</dbReference>
<evidence type="ECO:0000256" key="4">
    <source>
        <dbReference type="ARBA" id="ARBA00022525"/>
    </source>
</evidence>
<dbReference type="SUPFAM" id="SSF54060">
    <property type="entry name" value="His-Me finger endonucleases"/>
    <property type="match status" value="1"/>
</dbReference>
<dbReference type="Pfam" id="PF00758">
    <property type="entry name" value="EPO_TPO"/>
    <property type="match status" value="1"/>
</dbReference>
<evidence type="ECO:0000256" key="5">
    <source>
        <dbReference type="ARBA" id="ARBA00022702"/>
    </source>
</evidence>
<comment type="similarity">
    <text evidence="2">Belongs to the EPO/TPO family.</text>
</comment>
<dbReference type="GO" id="GO:0043249">
    <property type="term" value="P:erythrocyte maturation"/>
    <property type="evidence" value="ECO:0007669"/>
    <property type="project" value="UniProtKB-KW"/>
</dbReference>
<dbReference type="InterPro" id="IPR039015">
    <property type="entry name" value="ENDOD1"/>
</dbReference>
<feature type="domain" description="DNA/RNA non-specific endonuclease/pyrophosphatase/phosphodiesterase" evidence="10">
    <location>
        <begin position="22"/>
        <end position="240"/>
    </location>
</feature>
<dbReference type="GO" id="GO:0005128">
    <property type="term" value="F:erythropoietin receptor binding"/>
    <property type="evidence" value="ECO:0007669"/>
    <property type="project" value="InterPro"/>
</dbReference>
<evidence type="ECO:0000259" key="10">
    <source>
        <dbReference type="SMART" id="SM00892"/>
    </source>
</evidence>
<dbReference type="GO" id="GO:0005576">
    <property type="term" value="C:extracellular region"/>
    <property type="evidence" value="ECO:0007669"/>
    <property type="project" value="UniProtKB-SubCell"/>
</dbReference>
<evidence type="ECO:0000256" key="1">
    <source>
        <dbReference type="ARBA" id="ARBA00004613"/>
    </source>
</evidence>
<dbReference type="EMBL" id="SOYY01000003">
    <property type="protein sequence ID" value="KAA0723095.1"/>
    <property type="molecule type" value="Genomic_DNA"/>
</dbReference>
<organism evidence="11 12">
    <name type="scientific">Triplophysa tibetana</name>
    <dbReference type="NCBI Taxonomy" id="1572043"/>
    <lineage>
        <taxon>Eukaryota</taxon>
        <taxon>Metazoa</taxon>
        <taxon>Chordata</taxon>
        <taxon>Craniata</taxon>
        <taxon>Vertebrata</taxon>
        <taxon>Euteleostomi</taxon>
        <taxon>Actinopterygii</taxon>
        <taxon>Neopterygii</taxon>
        <taxon>Teleostei</taxon>
        <taxon>Ostariophysi</taxon>
        <taxon>Cypriniformes</taxon>
        <taxon>Nemacheilidae</taxon>
        <taxon>Triplophysa</taxon>
    </lineage>
</organism>
<dbReference type="InterPro" id="IPR020821">
    <property type="entry name" value="ENPP1-3/EXOG-like_nuc-like"/>
</dbReference>
<dbReference type="GO" id="GO:0046872">
    <property type="term" value="F:metal ion binding"/>
    <property type="evidence" value="ECO:0007669"/>
    <property type="project" value="InterPro"/>
</dbReference>
<keyword evidence="7" id="KW-0265">Erythrocyte maturation</keyword>
<evidence type="ECO:0000256" key="8">
    <source>
        <dbReference type="ARBA" id="ARBA00023157"/>
    </source>
</evidence>
<dbReference type="Gene3D" id="1.20.1250.10">
    <property type="match status" value="1"/>
</dbReference>
<dbReference type="InterPro" id="IPR001323">
    <property type="entry name" value="EPO_TPO"/>
</dbReference>
<evidence type="ECO:0000259" key="9">
    <source>
        <dbReference type="SMART" id="SM00477"/>
    </source>
</evidence>
<keyword evidence="6" id="KW-0732">Signal</keyword>
<feature type="domain" description="ENPP1-3/EXOG-like endonuclease/phosphodiesterase" evidence="9">
    <location>
        <begin position="23"/>
        <end position="245"/>
    </location>
</feature>
<proteinExistence type="inferred from homology"/>
<dbReference type="Pfam" id="PF01223">
    <property type="entry name" value="Endonuclease_NS"/>
    <property type="match status" value="1"/>
</dbReference>